<dbReference type="EMBL" id="JBGFTR010000015">
    <property type="protein sequence ID" value="MFH7565793.1"/>
    <property type="molecule type" value="Genomic_DNA"/>
</dbReference>
<evidence type="ECO:0000256" key="1">
    <source>
        <dbReference type="SAM" id="SignalP"/>
    </source>
</evidence>
<feature type="chain" id="PRO_5047385095" evidence="1">
    <location>
        <begin position="22"/>
        <end position="249"/>
    </location>
</feature>
<evidence type="ECO:0000313" key="3">
    <source>
        <dbReference type="Proteomes" id="UP001610706"/>
    </source>
</evidence>
<sequence length="249" mass="26519">MKKTVWPLALLAGLGSTQAGADVIGLYAGAQAWQVNTSGGFGSKNSSADFNFEDSTQGVFYVAVEHPVPLLPNLKVRHGDLTADGNTVVSGQFSFGGVDYATGSALSTSFEVTNTDFILYYEVFDNALFSIDLGANIKYLNGDIGVVDTRGIRSNEKLNAPLPLGYFKAEAALPLTGLSAFGELNYLALDGHNISDYQAGISYNLIDTVALDLNLHAGYRAISLELDDLDNIDARLDFDGAFAGAEIHF</sequence>
<comment type="caution">
    <text evidence="2">The sequence shown here is derived from an EMBL/GenBank/DDBJ whole genome shotgun (WGS) entry which is preliminary data.</text>
</comment>
<accession>A0ABW7P2T7</accession>
<keyword evidence="1" id="KW-0732">Signal</keyword>
<feature type="signal peptide" evidence="1">
    <location>
        <begin position="1"/>
        <end position="21"/>
    </location>
</feature>
<keyword evidence="3" id="KW-1185">Reference proteome</keyword>
<protein>
    <submittedName>
        <fullName evidence="2">TIGR04219 family outer membrane beta-barrel protein</fullName>
    </submittedName>
</protein>
<proteinExistence type="predicted"/>
<dbReference type="InterPro" id="IPR026387">
    <property type="entry name" value="OMP_w_GlyGly"/>
</dbReference>
<organism evidence="2 3">
    <name type="scientific">Oceanimonas smirnovii</name>
    <dbReference type="NCBI Taxonomy" id="264574"/>
    <lineage>
        <taxon>Bacteria</taxon>
        <taxon>Pseudomonadati</taxon>
        <taxon>Pseudomonadota</taxon>
        <taxon>Gammaproteobacteria</taxon>
        <taxon>Aeromonadales</taxon>
        <taxon>Aeromonadaceae</taxon>
        <taxon>Oceanimonas</taxon>
    </lineage>
</organism>
<gene>
    <name evidence="2" type="ORF">AB9R89_10720</name>
</gene>
<dbReference type="NCBIfam" id="TIGR04219">
    <property type="entry name" value="OMP_w_GlyGly"/>
    <property type="match status" value="1"/>
</dbReference>
<name>A0ABW7P2T7_9GAMM</name>
<dbReference type="Proteomes" id="UP001610706">
    <property type="component" value="Unassembled WGS sequence"/>
</dbReference>
<evidence type="ECO:0000313" key="2">
    <source>
        <dbReference type="EMBL" id="MFH7565793.1"/>
    </source>
</evidence>
<reference evidence="2 3" key="1">
    <citation type="submission" date="2024-08" db="EMBL/GenBank/DDBJ databases">
        <title>Oceanimonas smirnovii Genome sequencing and assembly.</title>
        <authorList>
            <person name="Tang B."/>
        </authorList>
    </citation>
    <scope>NUCLEOTIDE SEQUENCE [LARGE SCALE GENOMIC DNA]</scope>
    <source>
        <strain evidence="2 3">OS2020-119</strain>
    </source>
</reference>
<dbReference type="RefSeq" id="WP_019934971.1">
    <property type="nucleotide sequence ID" value="NZ_CP166302.1"/>
</dbReference>